<keyword evidence="1" id="KW-0812">Transmembrane</keyword>
<name>A0A517Q881_9PLAN</name>
<evidence type="ECO:0000256" key="1">
    <source>
        <dbReference type="SAM" id="Phobius"/>
    </source>
</evidence>
<evidence type="ECO:0000313" key="2">
    <source>
        <dbReference type="EMBL" id="QDT27829.1"/>
    </source>
</evidence>
<organism evidence="2 3">
    <name type="scientific">Gimesia panareensis</name>
    <dbReference type="NCBI Taxonomy" id="2527978"/>
    <lineage>
        <taxon>Bacteria</taxon>
        <taxon>Pseudomonadati</taxon>
        <taxon>Planctomycetota</taxon>
        <taxon>Planctomycetia</taxon>
        <taxon>Planctomycetales</taxon>
        <taxon>Planctomycetaceae</taxon>
        <taxon>Gimesia</taxon>
    </lineage>
</organism>
<feature type="transmembrane region" description="Helical" evidence="1">
    <location>
        <begin position="100"/>
        <end position="126"/>
    </location>
</feature>
<gene>
    <name evidence="2" type="ORF">Enr10x_31630</name>
</gene>
<accession>A0A517Q881</accession>
<feature type="transmembrane region" description="Helical" evidence="1">
    <location>
        <begin position="16"/>
        <end position="39"/>
    </location>
</feature>
<protein>
    <recommendedName>
        <fullName evidence="4">DUF4064 domain-containing protein</fullName>
    </recommendedName>
</protein>
<keyword evidence="1" id="KW-0472">Membrane</keyword>
<evidence type="ECO:0000313" key="3">
    <source>
        <dbReference type="Proteomes" id="UP000315647"/>
    </source>
</evidence>
<keyword evidence="1" id="KW-1133">Transmembrane helix</keyword>
<keyword evidence="3" id="KW-1185">Reference proteome</keyword>
<feature type="transmembrane region" description="Helical" evidence="1">
    <location>
        <begin position="68"/>
        <end position="88"/>
    </location>
</feature>
<proteinExistence type="predicted"/>
<dbReference type="AlphaFoldDB" id="A0A517Q881"/>
<reference evidence="2 3" key="1">
    <citation type="submission" date="2019-03" db="EMBL/GenBank/DDBJ databases">
        <title>Deep-cultivation of Planctomycetes and their phenomic and genomic characterization uncovers novel biology.</title>
        <authorList>
            <person name="Wiegand S."/>
            <person name="Jogler M."/>
            <person name="Boedeker C."/>
            <person name="Pinto D."/>
            <person name="Vollmers J."/>
            <person name="Rivas-Marin E."/>
            <person name="Kohn T."/>
            <person name="Peeters S.H."/>
            <person name="Heuer A."/>
            <person name="Rast P."/>
            <person name="Oberbeckmann S."/>
            <person name="Bunk B."/>
            <person name="Jeske O."/>
            <person name="Meyerdierks A."/>
            <person name="Storesund J.E."/>
            <person name="Kallscheuer N."/>
            <person name="Luecker S."/>
            <person name="Lage O.M."/>
            <person name="Pohl T."/>
            <person name="Merkel B.J."/>
            <person name="Hornburger P."/>
            <person name="Mueller R.-W."/>
            <person name="Bruemmer F."/>
            <person name="Labrenz M."/>
            <person name="Spormann A.M."/>
            <person name="Op den Camp H."/>
            <person name="Overmann J."/>
            <person name="Amann R."/>
            <person name="Jetten M.S.M."/>
            <person name="Mascher T."/>
            <person name="Medema M.H."/>
            <person name="Devos D.P."/>
            <person name="Kaster A.-K."/>
            <person name="Ovreas L."/>
            <person name="Rohde M."/>
            <person name="Galperin M.Y."/>
            <person name="Jogler C."/>
        </authorList>
    </citation>
    <scope>NUCLEOTIDE SEQUENCE [LARGE SCALE GENOMIC DNA]</scope>
    <source>
        <strain evidence="2 3">Enr10</strain>
    </source>
</reference>
<sequence>MQRSPETEKIEKHLDVIGILFMVMAGFSLLTVLFLPIHFMMFEAFTNHFPRQVNGPDPRRMIQDMQPFIYIVYAMIGVVSLIIGAVMLATGINLRRRRHFTFCVIGSALICPSFPLGTALGVWSLLTLYNKHTRPLFAERTSLDDADFLD</sequence>
<evidence type="ECO:0008006" key="4">
    <source>
        <dbReference type="Google" id="ProtNLM"/>
    </source>
</evidence>
<dbReference type="RefSeq" id="WP_145450553.1">
    <property type="nucleotide sequence ID" value="NZ_CP037421.1"/>
</dbReference>
<dbReference type="EMBL" id="CP037421">
    <property type="protein sequence ID" value="QDT27829.1"/>
    <property type="molecule type" value="Genomic_DNA"/>
</dbReference>
<dbReference type="Proteomes" id="UP000315647">
    <property type="component" value="Chromosome"/>
</dbReference>